<keyword evidence="4" id="KW-0418">Kinase</keyword>
<evidence type="ECO:0000313" key="5">
    <source>
        <dbReference type="Proteomes" id="UP000198901"/>
    </source>
</evidence>
<keyword evidence="5" id="KW-1185">Reference proteome</keyword>
<dbReference type="InterPro" id="IPR029056">
    <property type="entry name" value="Ribokinase-like"/>
</dbReference>
<dbReference type="GO" id="GO:0005829">
    <property type="term" value="C:cytosol"/>
    <property type="evidence" value="ECO:0007669"/>
    <property type="project" value="TreeGrafter"/>
</dbReference>
<dbReference type="PANTHER" id="PTHR20858:SF17">
    <property type="entry name" value="HYDROXYMETHYLPYRIMIDINE_PHOSPHOMETHYLPYRIMIDINE KINASE THI20-RELATED"/>
    <property type="match status" value="1"/>
</dbReference>
<dbReference type="OrthoDB" id="9810880at2"/>
<dbReference type="RefSeq" id="WP_093204556.1">
    <property type="nucleotide sequence ID" value="NZ_FNGS01000006.1"/>
</dbReference>
<evidence type="ECO:0000259" key="3">
    <source>
        <dbReference type="Pfam" id="PF08543"/>
    </source>
</evidence>
<comment type="pathway">
    <text evidence="1">Cofactor biosynthesis; thiamine diphosphate biosynthesis.</text>
</comment>
<reference evidence="4 5" key="1">
    <citation type="submission" date="2016-10" db="EMBL/GenBank/DDBJ databases">
        <authorList>
            <person name="de Groot N.N."/>
        </authorList>
    </citation>
    <scope>NUCLEOTIDE SEQUENCE [LARGE SCALE GENOMIC DNA]</scope>
    <source>
        <strain evidence="4 5">DSM 21668</strain>
    </source>
</reference>
<dbReference type="SUPFAM" id="SSF53613">
    <property type="entry name" value="Ribokinase-like"/>
    <property type="match status" value="1"/>
</dbReference>
<dbReference type="EC" id="2.7.1.49" evidence="2"/>
<dbReference type="GO" id="GO:0008902">
    <property type="term" value="F:hydroxymethylpyrimidine kinase activity"/>
    <property type="evidence" value="ECO:0007669"/>
    <property type="project" value="UniProtKB-EC"/>
</dbReference>
<evidence type="ECO:0000256" key="2">
    <source>
        <dbReference type="ARBA" id="ARBA00012135"/>
    </source>
</evidence>
<organism evidence="4 5">
    <name type="scientific">Siphonobacter aquaeclarae</name>
    <dbReference type="NCBI Taxonomy" id="563176"/>
    <lineage>
        <taxon>Bacteria</taxon>
        <taxon>Pseudomonadati</taxon>
        <taxon>Bacteroidota</taxon>
        <taxon>Cytophagia</taxon>
        <taxon>Cytophagales</taxon>
        <taxon>Cytophagaceae</taxon>
        <taxon>Siphonobacter</taxon>
    </lineage>
</organism>
<name>A0A1G9SSE1_9BACT</name>
<dbReference type="GO" id="GO:0008972">
    <property type="term" value="F:phosphomethylpyrimidine kinase activity"/>
    <property type="evidence" value="ECO:0007669"/>
    <property type="project" value="InterPro"/>
</dbReference>
<dbReference type="PANTHER" id="PTHR20858">
    <property type="entry name" value="PHOSPHOMETHYLPYRIMIDINE KINASE"/>
    <property type="match status" value="1"/>
</dbReference>
<dbReference type="EMBL" id="FNGS01000006">
    <property type="protein sequence ID" value="SDM38368.1"/>
    <property type="molecule type" value="Genomic_DNA"/>
</dbReference>
<accession>A0A1G9SSE1</accession>
<dbReference type="AlphaFoldDB" id="A0A1G9SSE1"/>
<sequence length="248" mass="26490">MIQRERPYALSIAGLDPSAGAGLLADVKTFETCRVYGLGVCTALTVQHDSRFDSVDWVAFPQIQAQSALLLERYPVSVIKIGLIESYEVLDRLVSWLAANWPAITLIWDPILKASAGFAFHDGTPAHSLDALSLITPNMPESIQLSGHSDAREGALMLSTHCPVYLKGGHAGGEVFITDRLYQKGTETAHYTSPFLPSGEKHGSGCVVSSAIAAGLALGRSLPEACAFAKEYTGQFLGSTPTLLGFHS</sequence>
<evidence type="ECO:0000256" key="1">
    <source>
        <dbReference type="ARBA" id="ARBA00004948"/>
    </source>
</evidence>
<dbReference type="CDD" id="cd01169">
    <property type="entry name" value="HMPP_kinase"/>
    <property type="match status" value="1"/>
</dbReference>
<gene>
    <name evidence="4" type="ORF">SAMN04488090_3279</name>
</gene>
<keyword evidence="4" id="KW-0808">Transferase</keyword>
<dbReference type="Gene3D" id="3.40.1190.20">
    <property type="match status" value="1"/>
</dbReference>
<dbReference type="Proteomes" id="UP000198901">
    <property type="component" value="Unassembled WGS sequence"/>
</dbReference>
<feature type="domain" description="Pyridoxamine kinase/Phosphomethylpyrimidine kinase" evidence="3">
    <location>
        <begin position="16"/>
        <end position="237"/>
    </location>
</feature>
<protein>
    <recommendedName>
        <fullName evidence="2">hydroxymethylpyrimidine kinase</fullName>
        <ecNumber evidence="2">2.7.1.49</ecNumber>
    </recommendedName>
</protein>
<proteinExistence type="predicted"/>
<dbReference type="STRING" id="563176.SAMN04488090_3279"/>
<dbReference type="GO" id="GO:0009228">
    <property type="term" value="P:thiamine biosynthetic process"/>
    <property type="evidence" value="ECO:0007669"/>
    <property type="project" value="InterPro"/>
</dbReference>
<dbReference type="InterPro" id="IPR013749">
    <property type="entry name" value="PM/HMP-P_kinase-1"/>
</dbReference>
<evidence type="ECO:0000313" key="4">
    <source>
        <dbReference type="EMBL" id="SDM38368.1"/>
    </source>
</evidence>
<dbReference type="Pfam" id="PF08543">
    <property type="entry name" value="Phos_pyr_kin"/>
    <property type="match status" value="1"/>
</dbReference>
<dbReference type="InterPro" id="IPR004399">
    <property type="entry name" value="HMP/HMP-P_kinase_dom"/>
</dbReference>